<reference evidence="5 6" key="1">
    <citation type="submission" date="2019-01" db="EMBL/GenBank/DDBJ databases">
        <authorList>
            <person name="Deng T."/>
        </authorList>
    </citation>
    <scope>NUCLEOTIDE SEQUENCE [LARGE SCALE GENOMIC DNA]</scope>
    <source>
        <strain evidence="5 6">F8825</strain>
    </source>
</reference>
<organism evidence="5 6">
    <name type="scientific">Ciceribacter ferrooxidans</name>
    <dbReference type="NCBI Taxonomy" id="2509717"/>
    <lineage>
        <taxon>Bacteria</taxon>
        <taxon>Pseudomonadati</taxon>
        <taxon>Pseudomonadota</taxon>
        <taxon>Alphaproteobacteria</taxon>
        <taxon>Hyphomicrobiales</taxon>
        <taxon>Rhizobiaceae</taxon>
        <taxon>Ciceribacter</taxon>
    </lineage>
</organism>
<feature type="domain" description="HTH araC/xylS-type" evidence="4">
    <location>
        <begin position="1"/>
        <end position="36"/>
    </location>
</feature>
<evidence type="ECO:0000313" key="5">
    <source>
        <dbReference type="EMBL" id="RYC15642.1"/>
    </source>
</evidence>
<keyword evidence="3" id="KW-0804">Transcription</keyword>
<dbReference type="OrthoDB" id="9802263at2"/>
<dbReference type="PRINTS" id="PR00032">
    <property type="entry name" value="HTHARAC"/>
</dbReference>
<dbReference type="Pfam" id="PF12833">
    <property type="entry name" value="HTH_18"/>
    <property type="match status" value="1"/>
</dbReference>
<dbReference type="GO" id="GO:0003700">
    <property type="term" value="F:DNA-binding transcription factor activity"/>
    <property type="evidence" value="ECO:0007669"/>
    <property type="project" value="InterPro"/>
</dbReference>
<dbReference type="InterPro" id="IPR018060">
    <property type="entry name" value="HTH_AraC"/>
</dbReference>
<dbReference type="Gene3D" id="1.10.10.60">
    <property type="entry name" value="Homeodomain-like"/>
    <property type="match status" value="1"/>
</dbReference>
<dbReference type="Proteomes" id="UP000291088">
    <property type="component" value="Unassembled WGS sequence"/>
</dbReference>
<accession>A0A4V1RRA0</accession>
<dbReference type="PROSITE" id="PS01124">
    <property type="entry name" value="HTH_ARAC_FAMILY_2"/>
    <property type="match status" value="1"/>
</dbReference>
<dbReference type="InterPro" id="IPR020449">
    <property type="entry name" value="Tscrpt_reg_AraC-type_HTH"/>
</dbReference>
<gene>
    <name evidence="5" type="ORF">EUU22_08450</name>
</gene>
<dbReference type="EMBL" id="SDVB01000191">
    <property type="protein sequence ID" value="RYC15642.1"/>
    <property type="molecule type" value="Genomic_DNA"/>
</dbReference>
<sequence>MTLDHVAERRGHDTASSFSKAFKRAYGVSPATYRRKIDPIAPATPP</sequence>
<comment type="caution">
    <text evidence="5">The sequence shown here is derived from an EMBL/GenBank/DDBJ whole genome shotgun (WGS) entry which is preliminary data.</text>
</comment>
<dbReference type="GO" id="GO:0043565">
    <property type="term" value="F:sequence-specific DNA binding"/>
    <property type="evidence" value="ECO:0007669"/>
    <property type="project" value="InterPro"/>
</dbReference>
<dbReference type="AlphaFoldDB" id="A0A4V1RRA0"/>
<evidence type="ECO:0000256" key="2">
    <source>
        <dbReference type="ARBA" id="ARBA00023125"/>
    </source>
</evidence>
<proteinExistence type="predicted"/>
<dbReference type="InterPro" id="IPR009057">
    <property type="entry name" value="Homeodomain-like_sf"/>
</dbReference>
<keyword evidence="6" id="KW-1185">Reference proteome</keyword>
<evidence type="ECO:0000259" key="4">
    <source>
        <dbReference type="PROSITE" id="PS01124"/>
    </source>
</evidence>
<dbReference type="RefSeq" id="WP_129331583.1">
    <property type="nucleotide sequence ID" value="NZ_SDVB01000191.1"/>
</dbReference>
<dbReference type="SUPFAM" id="SSF46689">
    <property type="entry name" value="Homeodomain-like"/>
    <property type="match status" value="1"/>
</dbReference>
<evidence type="ECO:0000313" key="6">
    <source>
        <dbReference type="Proteomes" id="UP000291088"/>
    </source>
</evidence>
<evidence type="ECO:0000256" key="3">
    <source>
        <dbReference type="ARBA" id="ARBA00023163"/>
    </source>
</evidence>
<protein>
    <submittedName>
        <fullName evidence="5">AraC family transcriptional regulator</fullName>
    </submittedName>
</protein>
<keyword evidence="1" id="KW-0805">Transcription regulation</keyword>
<evidence type="ECO:0000256" key="1">
    <source>
        <dbReference type="ARBA" id="ARBA00023015"/>
    </source>
</evidence>
<name>A0A4V1RRA0_9HYPH</name>
<keyword evidence="2" id="KW-0238">DNA-binding</keyword>